<organism evidence="3 4">
    <name type="scientific">Deinococcus xianganensis</name>
    <dbReference type="NCBI Taxonomy" id="1507289"/>
    <lineage>
        <taxon>Bacteria</taxon>
        <taxon>Thermotogati</taxon>
        <taxon>Deinococcota</taxon>
        <taxon>Deinococci</taxon>
        <taxon>Deinococcales</taxon>
        <taxon>Deinococcaceae</taxon>
        <taxon>Deinococcus</taxon>
    </lineage>
</organism>
<evidence type="ECO:0000313" key="3">
    <source>
        <dbReference type="EMBL" id="MXV21301.1"/>
    </source>
</evidence>
<keyword evidence="4" id="KW-1185">Reference proteome</keyword>
<feature type="region of interest" description="Disordered" evidence="1">
    <location>
        <begin position="1"/>
        <end position="27"/>
    </location>
</feature>
<reference evidence="3 4" key="1">
    <citation type="submission" date="2019-11" db="EMBL/GenBank/DDBJ databases">
        <title>Genome sequence of Deinococcus xianganensis Y35, AI-2 producing algicidal bacterium, isolated from lake water.</title>
        <authorList>
            <person name="Li Y."/>
        </authorList>
    </citation>
    <scope>NUCLEOTIDE SEQUENCE [LARGE SCALE GENOMIC DNA]</scope>
    <source>
        <strain evidence="3 4">Y35</strain>
    </source>
</reference>
<feature type="domain" description="TNT" evidence="2">
    <location>
        <begin position="47"/>
        <end position="133"/>
    </location>
</feature>
<dbReference type="RefSeq" id="WP_160981480.1">
    <property type="nucleotide sequence ID" value="NZ_WVHK01000085.1"/>
</dbReference>
<dbReference type="PANTHER" id="PTHR42059">
    <property type="entry name" value="TNT DOMAIN-CONTAINING PROTEIN"/>
    <property type="match status" value="1"/>
</dbReference>
<dbReference type="GO" id="GO:0050135">
    <property type="term" value="F:NADP+ nucleosidase activity"/>
    <property type="evidence" value="ECO:0007669"/>
    <property type="project" value="InterPro"/>
</dbReference>
<dbReference type="Pfam" id="PF14021">
    <property type="entry name" value="TNT"/>
    <property type="match status" value="1"/>
</dbReference>
<dbReference type="Proteomes" id="UP000430519">
    <property type="component" value="Unassembled WGS sequence"/>
</dbReference>
<dbReference type="InterPro" id="IPR025331">
    <property type="entry name" value="TNT"/>
</dbReference>
<gene>
    <name evidence="3" type="ORF">GLX28_16875</name>
</gene>
<comment type="caution">
    <text evidence="3">The sequence shown here is derived from an EMBL/GenBank/DDBJ whole genome shotgun (WGS) entry which is preliminary data.</text>
</comment>
<dbReference type="AlphaFoldDB" id="A0A6I4YMT7"/>
<sequence>MLSRGVNETDGIRITGQQRPEAGQGGEIKRHHVCWERTGRQRGRDIKLQPGTLIDRYGAPTGRFVSPAGPSFGARALAGPEGYKNYYLYEVLKPLEVQSGPASPWFGEVGGATQYTLPGKVEQLIEQGALRQVKVVPGTKK</sequence>
<name>A0A6I4YMT7_9DEIO</name>
<dbReference type="InterPro" id="IPR053024">
    <property type="entry name" value="Fungal_surface_NADase"/>
</dbReference>
<protein>
    <submittedName>
        <fullName evidence="3">Glycohydrolase toxin TNT-related protein</fullName>
    </submittedName>
</protein>
<keyword evidence="3" id="KW-0378">Hydrolase</keyword>
<accession>A0A6I4YMT7</accession>
<evidence type="ECO:0000256" key="1">
    <source>
        <dbReference type="SAM" id="MobiDB-lite"/>
    </source>
</evidence>
<dbReference type="EMBL" id="WVHK01000085">
    <property type="protein sequence ID" value="MXV21301.1"/>
    <property type="molecule type" value="Genomic_DNA"/>
</dbReference>
<dbReference type="PANTHER" id="PTHR42059:SF1">
    <property type="entry name" value="TNT DOMAIN-CONTAINING PROTEIN"/>
    <property type="match status" value="1"/>
</dbReference>
<evidence type="ECO:0000259" key="2">
    <source>
        <dbReference type="Pfam" id="PF14021"/>
    </source>
</evidence>
<proteinExistence type="predicted"/>
<evidence type="ECO:0000313" key="4">
    <source>
        <dbReference type="Proteomes" id="UP000430519"/>
    </source>
</evidence>